<sequence>TLTNNNFLCCLSFGAARFYLSEVEIFDLLREEKVEELLLTFCLLVVTIVMSKKGLQLVSLMQEGYVFKPRLEHNGCMIDLLYRFGRLREAKDEVAMKLVELEPQIPAPFVILSSIYAALE</sequence>
<organism evidence="1 2">
    <name type="scientific">Brassica napus</name>
    <name type="common">Rape</name>
    <dbReference type="NCBI Taxonomy" id="3708"/>
    <lineage>
        <taxon>Eukaryota</taxon>
        <taxon>Viridiplantae</taxon>
        <taxon>Streptophyta</taxon>
        <taxon>Embryophyta</taxon>
        <taxon>Tracheophyta</taxon>
        <taxon>Spermatophyta</taxon>
        <taxon>Magnoliopsida</taxon>
        <taxon>eudicotyledons</taxon>
        <taxon>Gunneridae</taxon>
        <taxon>Pentapetalae</taxon>
        <taxon>rosids</taxon>
        <taxon>malvids</taxon>
        <taxon>Brassicales</taxon>
        <taxon>Brassicaceae</taxon>
        <taxon>Brassiceae</taxon>
        <taxon>Brassica</taxon>
    </lineage>
</organism>
<proteinExistence type="predicted"/>
<dbReference type="EMBL" id="JAGKQM010000002">
    <property type="protein sequence ID" value="KAH0939668.1"/>
    <property type="molecule type" value="Genomic_DNA"/>
</dbReference>
<evidence type="ECO:0000313" key="2">
    <source>
        <dbReference type="Proteomes" id="UP000824890"/>
    </source>
</evidence>
<accession>A0ABQ8EFY2</accession>
<reference evidence="1 2" key="1">
    <citation type="submission" date="2021-05" db="EMBL/GenBank/DDBJ databases">
        <title>Genome Assembly of Synthetic Allotetraploid Brassica napus Reveals Homoeologous Exchanges between Subgenomes.</title>
        <authorList>
            <person name="Davis J.T."/>
        </authorList>
    </citation>
    <scope>NUCLEOTIDE SEQUENCE [LARGE SCALE GENOMIC DNA]</scope>
    <source>
        <strain evidence="2">cv. Da-Ae</strain>
        <tissue evidence="1">Seedling</tissue>
    </source>
</reference>
<keyword evidence="2" id="KW-1185">Reference proteome</keyword>
<evidence type="ECO:0000313" key="1">
    <source>
        <dbReference type="EMBL" id="KAH0939668.1"/>
    </source>
</evidence>
<feature type="non-terminal residue" evidence="1">
    <location>
        <position position="1"/>
    </location>
</feature>
<dbReference type="Proteomes" id="UP000824890">
    <property type="component" value="Unassembled WGS sequence"/>
</dbReference>
<comment type="caution">
    <text evidence="1">The sequence shown here is derived from an EMBL/GenBank/DDBJ whole genome shotgun (WGS) entry which is preliminary data.</text>
</comment>
<protein>
    <submittedName>
        <fullName evidence="1">Uncharacterized protein</fullName>
    </submittedName>
</protein>
<gene>
    <name evidence="1" type="ORF">HID58_007129</name>
</gene>
<name>A0ABQ8EFY2_BRANA</name>